<keyword evidence="7" id="KW-0489">Methyltransferase</keyword>
<dbReference type="SUPFAM" id="SSF53335">
    <property type="entry name" value="S-adenosyl-L-methionine-dependent methyltransferases"/>
    <property type="match status" value="1"/>
</dbReference>
<dbReference type="EC" id="2.1.1.56" evidence="4"/>
<evidence type="ECO:0000256" key="9">
    <source>
        <dbReference type="ARBA" id="ARBA00022691"/>
    </source>
</evidence>
<dbReference type="InterPro" id="IPR046429">
    <property type="entry name" value="MCEL_NTPase_sf"/>
</dbReference>
<evidence type="ECO:0000256" key="3">
    <source>
        <dbReference type="ARBA" id="ARBA00008556"/>
    </source>
</evidence>
<keyword evidence="10" id="KW-0548">Nucleotidyltransferase</keyword>
<comment type="catalytic activity">
    <reaction evidence="21">
        <text>a 5'-end diphospho-ribonucleoside in mRNA + GTP + H(+) = a 5'-end (5'-triphosphoguanosine)-ribonucleoside in mRNA + diphosphate</text>
        <dbReference type="Rhea" id="RHEA:67012"/>
        <dbReference type="Rhea" id="RHEA-COMP:17165"/>
        <dbReference type="Rhea" id="RHEA-COMP:17166"/>
        <dbReference type="ChEBI" id="CHEBI:15378"/>
        <dbReference type="ChEBI" id="CHEBI:33019"/>
        <dbReference type="ChEBI" id="CHEBI:37565"/>
        <dbReference type="ChEBI" id="CHEBI:167616"/>
        <dbReference type="ChEBI" id="CHEBI:167617"/>
        <dbReference type="EC" id="2.7.7.50"/>
    </reaction>
</comment>
<keyword evidence="15" id="KW-0694">RNA-binding</keyword>
<organism evidence="23 24">
    <name type="scientific">Pigeonpox virus</name>
    <dbReference type="NCBI Taxonomy" id="10264"/>
    <lineage>
        <taxon>Viruses</taxon>
        <taxon>Varidnaviria</taxon>
        <taxon>Bamfordvirae</taxon>
        <taxon>Nucleocytoviricota</taxon>
        <taxon>Pokkesviricetes</taxon>
        <taxon>Chitovirales</taxon>
        <taxon>Poxviridae</taxon>
        <taxon>Chordopoxvirinae</taxon>
        <taxon>Avipoxvirus</taxon>
        <taxon>Avipoxvirus pigeonpox</taxon>
    </lineage>
</organism>
<dbReference type="InterPro" id="IPR048426">
    <property type="entry name" value="MCEL_GT_OB"/>
</dbReference>
<dbReference type="InterPro" id="IPR019602">
    <property type="entry name" value="MCEL_TPase"/>
</dbReference>
<evidence type="ECO:0000313" key="23">
    <source>
        <dbReference type="EMBL" id="AID46653.1"/>
    </source>
</evidence>
<keyword evidence="14" id="KW-0946">Virion</keyword>
<evidence type="ECO:0000256" key="8">
    <source>
        <dbReference type="ARBA" id="ARBA00022679"/>
    </source>
</evidence>
<proteinExistence type="inferred from homology"/>
<evidence type="ECO:0000256" key="4">
    <source>
        <dbReference type="ARBA" id="ARBA00011926"/>
    </source>
</evidence>
<dbReference type="GeneID" id="19737872"/>
<dbReference type="GO" id="GO:0044423">
    <property type="term" value="C:virion component"/>
    <property type="evidence" value="ECO:0007669"/>
    <property type="project" value="UniProtKB-KW"/>
</dbReference>
<evidence type="ECO:0000313" key="24">
    <source>
        <dbReference type="Proteomes" id="UP000101521"/>
    </source>
</evidence>
<accession>A0A068EH17</accession>
<evidence type="ECO:0000256" key="21">
    <source>
        <dbReference type="ARBA" id="ARBA00044679"/>
    </source>
</evidence>
<keyword evidence="12" id="KW-0378">Hydrolase</keyword>
<evidence type="ECO:0000256" key="20">
    <source>
        <dbReference type="ARBA" id="ARBA00035028"/>
    </source>
</evidence>
<evidence type="ECO:0000256" key="11">
    <source>
        <dbReference type="ARBA" id="ARBA00022723"/>
    </source>
</evidence>
<evidence type="ECO:0000256" key="10">
    <source>
        <dbReference type="ARBA" id="ARBA00022695"/>
    </source>
</evidence>
<dbReference type="Pfam" id="PF21005">
    <property type="entry name" value="OB_MCEL_GT"/>
    <property type="match status" value="1"/>
</dbReference>
<gene>
    <name evidence="23" type="ORF">fep_147</name>
</gene>
<evidence type="ECO:0000256" key="16">
    <source>
        <dbReference type="ARBA" id="ARBA00023268"/>
    </source>
</evidence>
<evidence type="ECO:0000256" key="19">
    <source>
        <dbReference type="ARBA" id="ARBA00033397"/>
    </source>
</evidence>
<sequence>MDKYISKKPLSCYFEELVDTFISVVNNIDKVNESKHHEVELILFKPPIITLTNLYNIATATESYIEFTMLPVDKPNTKFRNRIPLSKIHGLDVKNNQLVESLDGFIWEEKSLLLKKDISDNSSAVIRHSVEEKTLFVDYKRRNASIKLELVSLVRAKLRNIVIDFKMKYFLGSGAQSANSSSLLCALNHPKNKPSLYIEFEIMTQDKNISKKKLLEELNMSASALFLSQPKYIRLCPSINPILRTYLLKKQDIINLCTEDLYITSKTDGIFSYIYIEKKSIFCYFGHLGYIKEYTASREVEEAIYLYAEMRKEESILYLTVIKVVKPCMEDRLSELEFVKNNLTGIHDRLLFVTKRYDGPFESSSDLVASIEEMLKTEQEGIILFYSKGENSTTDYKVKKDNTIDQTVNVIYRYMSSEPIVFNDKGSFLEYKRYSNDKGFPKEFSTGRLDLGEGVEYVNNIYCIEIKKLNPYTGITNLVLPIKFIAEFSHNDELIHPRIDKTMKYLYESSYYGNQLSVIMDHLNDQKLRIGDVFEEEKLADVAATHIKLKDSMRLNPDGNYFLSSRVRGALGVLSNFVKTLLISLYCSKTYLDNHSKRKVLAIDFGNGADLEKYFYGEIALMVATDPDDNAIETGKKRYNERNAGDKSKYYKFNYIKETIRSETYVSSIRQVLYFEKFSLVDWQFAIHYSFHPKHYSTIMTNIQELTESGCKVLITTMDGDYLDTLKEKKKFIIRRLLPETENYLSIEKIDDDKVLVYNPSSMSKPMAEYIVRRETLIRVFRDYKFKLIDSCSFKTIIDRNVSFINGVSRLESRGSTKNFFELNRKALEECDDTDVLELLSHYMVYVFSKEV</sequence>
<keyword evidence="13" id="KW-0460">Magnesium</keyword>
<dbReference type="EC" id="2.7.7.50" evidence="5"/>
<dbReference type="InterPro" id="IPR046428">
    <property type="entry name" value="MCEL_OB_dom_sf"/>
</dbReference>
<dbReference type="GO" id="GO:0004482">
    <property type="term" value="F:mRNA 5'-cap (guanine-N7-)-methyltransferase activity"/>
    <property type="evidence" value="ECO:0007669"/>
    <property type="project" value="UniProtKB-EC"/>
</dbReference>
<dbReference type="GO" id="GO:0050355">
    <property type="term" value="F:inorganic triphosphate phosphatase activity"/>
    <property type="evidence" value="ECO:0007669"/>
    <property type="project" value="InterPro"/>
</dbReference>
<keyword evidence="9" id="KW-0949">S-adenosyl-L-methionine</keyword>
<dbReference type="InterPro" id="IPR046430">
    <property type="entry name" value="MCEL_TPase_sf"/>
</dbReference>
<keyword evidence="24" id="KW-1185">Reference proteome</keyword>
<dbReference type="GO" id="GO:0140818">
    <property type="term" value="F:mRNA 5'-triphosphate monophosphatase activity"/>
    <property type="evidence" value="ECO:0007669"/>
    <property type="project" value="UniProtKB-EC"/>
</dbReference>
<comment type="cofactor">
    <cofactor evidence="1">
        <name>Mg(2+)</name>
        <dbReference type="ChEBI" id="CHEBI:18420"/>
    </cofactor>
</comment>
<comment type="similarity">
    <text evidence="3">In the N-terminal section; belongs to the dsDNA virus mRNA guanylyltransferase family.</text>
</comment>
<dbReference type="PANTHER" id="PTHR12189:SF2">
    <property type="entry name" value="MRNA CAP GUANINE-N7 METHYLTRANSFERASE"/>
    <property type="match status" value="1"/>
</dbReference>
<dbReference type="GO" id="GO:0004484">
    <property type="term" value="F:mRNA guanylyltransferase activity"/>
    <property type="evidence" value="ECO:0007669"/>
    <property type="project" value="UniProtKB-EC"/>
</dbReference>
<evidence type="ECO:0000256" key="5">
    <source>
        <dbReference type="ARBA" id="ARBA00012475"/>
    </source>
</evidence>
<dbReference type="Pfam" id="PF21004">
    <property type="entry name" value="MCEL_GT_NTPase"/>
    <property type="match status" value="1"/>
</dbReference>
<dbReference type="GO" id="GO:0046872">
    <property type="term" value="F:metal ion binding"/>
    <property type="evidence" value="ECO:0007669"/>
    <property type="project" value="UniProtKB-KW"/>
</dbReference>
<dbReference type="Gene3D" id="2.40.50.830">
    <property type="match status" value="1"/>
</dbReference>
<dbReference type="Gene3D" id="3.20.100.20">
    <property type="match status" value="1"/>
</dbReference>
<evidence type="ECO:0000256" key="13">
    <source>
        <dbReference type="ARBA" id="ARBA00022842"/>
    </source>
</evidence>
<comment type="subcellular location">
    <subcellularLocation>
        <location evidence="2">Virion</location>
    </subcellularLocation>
</comment>
<feature type="domain" description="MRNA cap 0 methyltransferase" evidence="22">
    <location>
        <begin position="566"/>
        <end position="851"/>
    </location>
</feature>
<dbReference type="EMBL" id="KJ801920">
    <property type="protein sequence ID" value="AID46653.1"/>
    <property type="molecule type" value="Genomic_DNA"/>
</dbReference>
<keyword evidence="16" id="KW-0511">Multifunctional enzyme</keyword>
<evidence type="ECO:0000256" key="17">
    <source>
        <dbReference type="ARBA" id="ARBA00030246"/>
    </source>
</evidence>
<dbReference type="Gene3D" id="3.30.470.140">
    <property type="match status" value="1"/>
</dbReference>
<dbReference type="InterPro" id="IPR004971">
    <property type="entry name" value="mRNA_G-N7_MeTrfase_dom"/>
</dbReference>
<dbReference type="PANTHER" id="PTHR12189">
    <property type="entry name" value="MRNA GUANINE-7- METHYLTRANSFERASE"/>
    <property type="match status" value="1"/>
</dbReference>
<dbReference type="Pfam" id="PF10640">
    <property type="entry name" value="MCEL_TPase"/>
    <property type="match status" value="1"/>
</dbReference>
<dbReference type="InterPro" id="IPR039753">
    <property type="entry name" value="RG7MT1"/>
</dbReference>
<dbReference type="EC" id="3.6.1.74" evidence="20"/>
<dbReference type="Proteomes" id="UP000101521">
    <property type="component" value="Segment"/>
</dbReference>
<evidence type="ECO:0000256" key="12">
    <source>
        <dbReference type="ARBA" id="ARBA00022801"/>
    </source>
</evidence>
<evidence type="ECO:0000256" key="1">
    <source>
        <dbReference type="ARBA" id="ARBA00001946"/>
    </source>
</evidence>
<dbReference type="RefSeq" id="YP_009046377.1">
    <property type="nucleotide sequence ID" value="NC_024447.1"/>
</dbReference>
<evidence type="ECO:0000256" key="18">
    <source>
        <dbReference type="ARBA" id="ARBA00033175"/>
    </source>
</evidence>
<keyword evidence="11" id="KW-0479">Metal-binding</keyword>
<evidence type="ECO:0000256" key="7">
    <source>
        <dbReference type="ARBA" id="ARBA00022603"/>
    </source>
</evidence>
<dbReference type="InterPro" id="IPR048425">
    <property type="entry name" value="MCEL_GT_NTPase"/>
</dbReference>
<dbReference type="GO" id="GO:0004651">
    <property type="term" value="F:polynucleotide 5'-phosphatase activity"/>
    <property type="evidence" value="ECO:0007669"/>
    <property type="project" value="InterPro"/>
</dbReference>
<evidence type="ECO:0000256" key="14">
    <source>
        <dbReference type="ARBA" id="ARBA00022844"/>
    </source>
</evidence>
<evidence type="ECO:0000256" key="2">
    <source>
        <dbReference type="ARBA" id="ARBA00004328"/>
    </source>
</evidence>
<reference evidence="23 24" key="1">
    <citation type="journal article" date="2014" name="BMC Genomics">
        <title>The complete genome sequences of poxviruses isolated from a penguin and a pigeon in South Africa and comparison to other sequenced avipoxviruses.</title>
        <authorList>
            <person name="Offerman K."/>
            <person name="Carulei O."/>
            <person name="van der Walt A.P."/>
            <person name="Douglass N."/>
            <person name="Williamson A.L."/>
        </authorList>
    </citation>
    <scope>NUCLEOTIDE SEQUENCE [LARGE SCALE GENOMIC DNA]</scope>
    <source>
        <strain evidence="23">FeP2</strain>
    </source>
</reference>
<keyword evidence="8" id="KW-0808">Transferase</keyword>
<evidence type="ECO:0000259" key="22">
    <source>
        <dbReference type="PROSITE" id="PS51562"/>
    </source>
</evidence>
<dbReference type="PROSITE" id="PS51562">
    <property type="entry name" value="RNA_CAP0_MT"/>
    <property type="match status" value="1"/>
</dbReference>
<evidence type="ECO:0000256" key="15">
    <source>
        <dbReference type="ARBA" id="ARBA00022884"/>
    </source>
</evidence>
<dbReference type="GO" id="GO:0003723">
    <property type="term" value="F:RNA binding"/>
    <property type="evidence" value="ECO:0007669"/>
    <property type="project" value="UniProtKB-KW"/>
</dbReference>
<dbReference type="Pfam" id="PF03291">
    <property type="entry name" value="mRNA_G-N7_MeTrfase"/>
    <property type="match status" value="1"/>
</dbReference>
<dbReference type="Gene3D" id="3.40.50.150">
    <property type="entry name" value="Vaccinia Virus protein VP39"/>
    <property type="match status" value="1"/>
</dbReference>
<protein>
    <recommendedName>
        <fullName evidence="6">mRNA-capping enzyme catalytic subunit</fullName>
        <ecNumber evidence="4">2.1.1.56</ecNumber>
        <ecNumber evidence="5">2.7.7.50</ecNumber>
        <ecNumber evidence="20">3.6.1.74</ecNumber>
    </recommendedName>
    <alternativeName>
        <fullName evidence="19">Virus termination factor large subunit</fullName>
    </alternativeName>
    <alternativeName>
        <fullName evidence="17">mRNA-capping enzyme 97 kDa subunit</fullName>
    </alternativeName>
    <alternativeName>
        <fullName evidence="18">mRNA-capping enzyme large subunit</fullName>
    </alternativeName>
</protein>
<evidence type="ECO:0000256" key="6">
    <source>
        <dbReference type="ARBA" id="ARBA00020120"/>
    </source>
</evidence>
<dbReference type="KEGG" id="vg:19737872"/>
<name>A0A068EH17_9POXV</name>
<dbReference type="InterPro" id="IPR029063">
    <property type="entry name" value="SAM-dependent_MTases_sf"/>
</dbReference>